<dbReference type="Proteomes" id="UP000249396">
    <property type="component" value="Unassembled WGS sequence"/>
</dbReference>
<comment type="caution">
    <text evidence="4">The sequence shown here is derived from an EMBL/GenBank/DDBJ whole genome shotgun (WGS) entry which is preliminary data.</text>
</comment>
<evidence type="ECO:0000259" key="3">
    <source>
        <dbReference type="Pfam" id="PF03787"/>
    </source>
</evidence>
<feature type="compositionally biased region" description="Basic and acidic residues" evidence="2">
    <location>
        <begin position="128"/>
        <end position="153"/>
    </location>
</feature>
<name>A0A2W4TEN7_9GAMM</name>
<dbReference type="PANTHER" id="PTHR35579:SF3">
    <property type="entry name" value="CRISPR SYSTEM CMS ENDORIBONUCLEASE CSM3"/>
    <property type="match status" value="1"/>
</dbReference>
<dbReference type="PANTHER" id="PTHR35579">
    <property type="entry name" value="CRISPR SYSTEM CMS ENDORIBONUCLEASE CSM3"/>
    <property type="match status" value="1"/>
</dbReference>
<keyword evidence="1" id="KW-0051">Antiviral defense</keyword>
<organism evidence="4 5">
    <name type="scientific">Candidatus Methylumidiphilus alinenensis</name>
    <dbReference type="NCBI Taxonomy" id="2202197"/>
    <lineage>
        <taxon>Bacteria</taxon>
        <taxon>Pseudomonadati</taxon>
        <taxon>Pseudomonadota</taxon>
        <taxon>Gammaproteobacteria</taxon>
        <taxon>Methylococcales</taxon>
        <taxon>Candidatus Methylumidiphilus</taxon>
    </lineage>
</organism>
<evidence type="ECO:0000313" key="5">
    <source>
        <dbReference type="Proteomes" id="UP000249396"/>
    </source>
</evidence>
<dbReference type="InterPro" id="IPR052216">
    <property type="entry name" value="CRISPR_Csm3_endoribonuclease"/>
</dbReference>
<feature type="non-terminal residue" evidence="4">
    <location>
        <position position="1"/>
    </location>
</feature>
<dbReference type="Pfam" id="PF03787">
    <property type="entry name" value="RAMPs"/>
    <property type="match status" value="1"/>
</dbReference>
<evidence type="ECO:0000256" key="1">
    <source>
        <dbReference type="ARBA" id="ARBA00023118"/>
    </source>
</evidence>
<reference evidence="4 5" key="1">
    <citation type="journal article" date="2018" name="Aquat. Microb. Ecol.">
        <title>Gammaproteobacterial methanotrophs dominate.</title>
        <authorList>
            <person name="Rissanen A.J."/>
            <person name="Saarenheimo J."/>
            <person name="Tiirola M."/>
            <person name="Peura S."/>
            <person name="Aalto S.L."/>
            <person name="Karvinen A."/>
            <person name="Nykanen H."/>
        </authorList>
    </citation>
    <scope>NUCLEOTIDE SEQUENCE [LARGE SCALE GENOMIC DNA]</scope>
    <source>
        <strain evidence="4">AMbin10</strain>
    </source>
</reference>
<evidence type="ECO:0000256" key="2">
    <source>
        <dbReference type="SAM" id="MobiDB-lite"/>
    </source>
</evidence>
<dbReference type="GO" id="GO:0051607">
    <property type="term" value="P:defense response to virus"/>
    <property type="evidence" value="ECO:0007669"/>
    <property type="project" value="UniProtKB-KW"/>
</dbReference>
<dbReference type="EMBL" id="QJPH01000272">
    <property type="protein sequence ID" value="PZN81187.1"/>
    <property type="molecule type" value="Genomic_DNA"/>
</dbReference>
<dbReference type="InterPro" id="IPR005537">
    <property type="entry name" value="RAMP_III_fam"/>
</dbReference>
<dbReference type="AlphaFoldDB" id="A0A2W4TEN7"/>
<sequence length="353" mass="39894">LHEVAQVPINSQFFCEFELERRGNHRISRTEVKTFLGLLNQLAKDNPLARLGRGGNKSEGQVVWTLDSVKTLSPARLVDWLLKQPVTDLANAFIEANSLNQTAPVVQGKRQFNQIPLHIKLQAPLLVDPERPDDKKNLTNQDKRDNSPDMVFRKENHNGKTRLIAPASSLRGLLRSHCRKILMTILVENTQEAPPFIKAGKKADDLLKILFGSEERASALIFHDATGENVKTHRQTFNAVDRFTGGVADSALYTVEAAWVETLKTKLRINHGYLHKQNNWWKGLLVLALRDAMEGDLALGWGKAKGYGVFTVEIKVEKGGAFIQRWDDLKQSHWKNLAKDWVKSLHDLLNQPL</sequence>
<evidence type="ECO:0000313" key="4">
    <source>
        <dbReference type="EMBL" id="PZN81187.1"/>
    </source>
</evidence>
<feature type="domain" description="CRISPR type III-associated protein" evidence="3">
    <location>
        <begin position="153"/>
        <end position="310"/>
    </location>
</feature>
<feature type="region of interest" description="Disordered" evidence="2">
    <location>
        <begin position="126"/>
        <end position="153"/>
    </location>
</feature>
<accession>A0A2W4TEN7</accession>
<proteinExistence type="predicted"/>
<gene>
    <name evidence="4" type="ORF">DM484_08770</name>
</gene>
<protein>
    <recommendedName>
        <fullName evidence="3">CRISPR type III-associated protein domain-containing protein</fullName>
    </recommendedName>
</protein>